<dbReference type="GO" id="GO:0016829">
    <property type="term" value="F:lyase activity"/>
    <property type="evidence" value="ECO:0007669"/>
    <property type="project" value="UniProtKB-KW"/>
</dbReference>
<dbReference type="InterPro" id="IPR002762">
    <property type="entry name" value="CbiX-like"/>
</dbReference>
<gene>
    <name evidence="3" type="ORF">GT347_00235</name>
</gene>
<name>A0A857IYD3_9BURK</name>
<dbReference type="PANTHER" id="PTHR33542:SF3">
    <property type="entry name" value="SIROHYDROCHLORIN FERROCHELATASE, CHLOROPLASTIC"/>
    <property type="match status" value="1"/>
</dbReference>
<dbReference type="EMBL" id="CP047650">
    <property type="protein sequence ID" value="QHI96560.1"/>
    <property type="molecule type" value="Genomic_DNA"/>
</dbReference>
<dbReference type="KEGG" id="xyk:GT347_00235"/>
<proteinExistence type="predicted"/>
<keyword evidence="4" id="KW-1185">Reference proteome</keyword>
<accession>A0A857IYD3</accession>
<dbReference type="InterPro" id="IPR050963">
    <property type="entry name" value="Sirohydro_Cobaltochel/CbiX"/>
</dbReference>
<evidence type="ECO:0000256" key="2">
    <source>
        <dbReference type="ARBA" id="ARBA00023239"/>
    </source>
</evidence>
<organism evidence="3 4">
    <name type="scientific">Xylophilus rhododendri</name>
    <dbReference type="NCBI Taxonomy" id="2697032"/>
    <lineage>
        <taxon>Bacteria</taxon>
        <taxon>Pseudomonadati</taxon>
        <taxon>Pseudomonadota</taxon>
        <taxon>Betaproteobacteria</taxon>
        <taxon>Burkholderiales</taxon>
        <taxon>Xylophilus</taxon>
    </lineage>
</organism>
<protein>
    <submittedName>
        <fullName evidence="3">Cobalamin biosynthesis protein CbiX</fullName>
    </submittedName>
</protein>
<dbReference type="SUPFAM" id="SSF53800">
    <property type="entry name" value="Chelatase"/>
    <property type="match status" value="1"/>
</dbReference>
<dbReference type="CDD" id="cd03416">
    <property type="entry name" value="CbiX_SirB_N"/>
    <property type="match status" value="1"/>
</dbReference>
<dbReference type="Pfam" id="PF01903">
    <property type="entry name" value="CbiX"/>
    <property type="match status" value="1"/>
</dbReference>
<reference evidence="3 4" key="1">
    <citation type="submission" date="2020-01" db="EMBL/GenBank/DDBJ databases">
        <title>Genome sequencing of strain KACC 21265.</title>
        <authorList>
            <person name="Heo J."/>
            <person name="Kim S.-J."/>
            <person name="Kim J.-S."/>
            <person name="Hong S.-B."/>
            <person name="Kwon S.-W."/>
        </authorList>
    </citation>
    <scope>NUCLEOTIDE SEQUENCE [LARGE SCALE GENOMIC DNA]</scope>
    <source>
        <strain evidence="3 4">KACC 21265</strain>
    </source>
</reference>
<evidence type="ECO:0000313" key="3">
    <source>
        <dbReference type="EMBL" id="QHI96560.1"/>
    </source>
</evidence>
<dbReference type="Proteomes" id="UP000464787">
    <property type="component" value="Chromosome"/>
</dbReference>
<dbReference type="PANTHER" id="PTHR33542">
    <property type="entry name" value="SIROHYDROCHLORIN FERROCHELATASE, CHLOROPLASTIC"/>
    <property type="match status" value="1"/>
</dbReference>
<evidence type="ECO:0000313" key="4">
    <source>
        <dbReference type="Proteomes" id="UP000464787"/>
    </source>
</evidence>
<keyword evidence="2" id="KW-0456">Lyase</keyword>
<sequence length="119" mass="13090">MTRAVVLFGHGSRDPAWRQPIEAVAERLRSAEPGLPVRCAYLELSEPDLPQTAAELAELGTTQLRIVPMFLGVGRHAREDLPALVEALRARHPQIAFELQPAVGEDPRLLDLLARIARG</sequence>
<evidence type="ECO:0000256" key="1">
    <source>
        <dbReference type="ARBA" id="ARBA00022723"/>
    </source>
</evidence>
<dbReference type="AlphaFoldDB" id="A0A857IYD3"/>
<dbReference type="Gene3D" id="3.40.50.1400">
    <property type="match status" value="1"/>
</dbReference>
<dbReference type="GO" id="GO:0046872">
    <property type="term" value="F:metal ion binding"/>
    <property type="evidence" value="ECO:0007669"/>
    <property type="project" value="UniProtKB-KW"/>
</dbReference>
<keyword evidence="1" id="KW-0479">Metal-binding</keyword>
<dbReference type="RefSeq" id="WP_160550078.1">
    <property type="nucleotide sequence ID" value="NZ_CP047650.1"/>
</dbReference>